<dbReference type="EMBL" id="JBIYEW010000002">
    <property type="protein sequence ID" value="MFK4637168.1"/>
    <property type="molecule type" value="Genomic_DNA"/>
</dbReference>
<evidence type="ECO:0000313" key="1">
    <source>
        <dbReference type="EMBL" id="MFK4637168.1"/>
    </source>
</evidence>
<sequence>MTSETVSRSAGVIAKILRENRNDVMSLGLFAHYVLQGHPQDRHALRLVRRLLDDALRQGLFTAGDMIENEFRAWRSTGAESVERIHLAWPAREDPTFEDLRDICWLANTEKGDRAVCPASF</sequence>
<protein>
    <submittedName>
        <fullName evidence="1">Uncharacterized protein</fullName>
    </submittedName>
</protein>
<reference evidence="1 2" key="1">
    <citation type="submission" date="2024-10" db="EMBL/GenBank/DDBJ databases">
        <title>Novel secondary metabolite-producing bacteria for plant disease control.</title>
        <authorList>
            <person name="Chevrette M."/>
        </authorList>
    </citation>
    <scope>NUCLEOTIDE SEQUENCE [LARGE SCALE GENOMIC DNA]</scope>
    <source>
        <strain evidence="1 2">J30 TE3557</strain>
    </source>
</reference>
<keyword evidence="2" id="KW-1185">Reference proteome</keyword>
<proteinExistence type="predicted"/>
<evidence type="ECO:0000313" key="2">
    <source>
        <dbReference type="Proteomes" id="UP001620520"/>
    </source>
</evidence>
<organism evidence="1 2">
    <name type="scientific">Paenarthrobacter histidinolovorans</name>
    <dbReference type="NCBI Taxonomy" id="43664"/>
    <lineage>
        <taxon>Bacteria</taxon>
        <taxon>Bacillati</taxon>
        <taxon>Actinomycetota</taxon>
        <taxon>Actinomycetes</taxon>
        <taxon>Micrococcales</taxon>
        <taxon>Micrococcaceae</taxon>
        <taxon>Paenarthrobacter</taxon>
    </lineage>
</organism>
<comment type="caution">
    <text evidence="1">The sequence shown here is derived from an EMBL/GenBank/DDBJ whole genome shotgun (WGS) entry which is preliminary data.</text>
</comment>
<dbReference type="Proteomes" id="UP001620520">
    <property type="component" value="Unassembled WGS sequence"/>
</dbReference>
<accession>A0ABW8MZM2</accession>
<gene>
    <name evidence="1" type="ORF">ABIA52_000057</name>
</gene>
<name>A0ABW8MZM2_9MICC</name>